<evidence type="ECO:0000313" key="1">
    <source>
        <dbReference type="EMBL" id="KAL3875500.1"/>
    </source>
</evidence>
<comment type="caution">
    <text evidence="1">The sequence shown here is derived from an EMBL/GenBank/DDBJ whole genome shotgun (WGS) entry which is preliminary data.</text>
</comment>
<feature type="non-terminal residue" evidence="1">
    <location>
        <position position="1"/>
    </location>
</feature>
<dbReference type="Proteomes" id="UP001634394">
    <property type="component" value="Unassembled WGS sequence"/>
</dbReference>
<protein>
    <submittedName>
        <fullName evidence="1">Uncharacterized protein</fullName>
    </submittedName>
</protein>
<proteinExistence type="predicted"/>
<organism evidence="1 2">
    <name type="scientific">Sinanodonta woodiana</name>
    <name type="common">Chinese pond mussel</name>
    <name type="synonym">Anodonta woodiana</name>
    <dbReference type="NCBI Taxonomy" id="1069815"/>
    <lineage>
        <taxon>Eukaryota</taxon>
        <taxon>Metazoa</taxon>
        <taxon>Spiralia</taxon>
        <taxon>Lophotrochozoa</taxon>
        <taxon>Mollusca</taxon>
        <taxon>Bivalvia</taxon>
        <taxon>Autobranchia</taxon>
        <taxon>Heteroconchia</taxon>
        <taxon>Palaeoheterodonta</taxon>
        <taxon>Unionida</taxon>
        <taxon>Unionoidea</taxon>
        <taxon>Unionidae</taxon>
        <taxon>Unioninae</taxon>
        <taxon>Sinanodonta</taxon>
    </lineage>
</organism>
<accession>A0ABD3WSJ9</accession>
<dbReference type="AlphaFoldDB" id="A0ABD3WSJ9"/>
<keyword evidence="2" id="KW-1185">Reference proteome</keyword>
<dbReference type="EMBL" id="JBJQND010000005">
    <property type="protein sequence ID" value="KAL3875500.1"/>
    <property type="molecule type" value="Genomic_DNA"/>
</dbReference>
<gene>
    <name evidence="1" type="ORF">ACJMK2_033446</name>
</gene>
<reference evidence="1 2" key="1">
    <citation type="submission" date="2024-11" db="EMBL/GenBank/DDBJ databases">
        <title>Chromosome-level genome assembly of the freshwater bivalve Anodonta woodiana.</title>
        <authorList>
            <person name="Chen X."/>
        </authorList>
    </citation>
    <scope>NUCLEOTIDE SEQUENCE [LARGE SCALE GENOMIC DNA]</scope>
    <source>
        <strain evidence="1">MN2024</strain>
        <tissue evidence="1">Gills</tissue>
    </source>
</reference>
<sequence length="60" mass="6894">HECDINRDMATGKQSAKSITESERLLGTKWHQVVSIIDKTDVNSIPCFPKDRQRQQLAIR</sequence>
<name>A0ABD3WSJ9_SINWO</name>
<feature type="non-terminal residue" evidence="1">
    <location>
        <position position="60"/>
    </location>
</feature>
<evidence type="ECO:0000313" key="2">
    <source>
        <dbReference type="Proteomes" id="UP001634394"/>
    </source>
</evidence>